<dbReference type="EMBL" id="CAXKWB010000706">
    <property type="protein sequence ID" value="CAL4061991.1"/>
    <property type="molecule type" value="Genomic_DNA"/>
</dbReference>
<protein>
    <submittedName>
        <fullName evidence="1">Uncharacterized protein</fullName>
    </submittedName>
</protein>
<name>A0AAV2PNB6_MEGNR</name>
<gene>
    <name evidence="1" type="ORF">MNOR_LOCUS2342</name>
</gene>
<accession>A0AAV2PNB6</accession>
<reference evidence="1 2" key="1">
    <citation type="submission" date="2024-05" db="EMBL/GenBank/DDBJ databases">
        <authorList>
            <person name="Wallberg A."/>
        </authorList>
    </citation>
    <scope>NUCLEOTIDE SEQUENCE [LARGE SCALE GENOMIC DNA]</scope>
</reference>
<sequence length="147" mass="14766">GVITSVAGGKFGGGNIIQLAGGAAGGGMQRLTLVSSQGQPVQLNAAGTAPTAQRLVLATNPQGVSPSDVTGNKSQVVQTIQTLHAGNQQQSTRQIATIAGSTSSSSSISTASTTTQVFNSPIVATAAQPTSQRYIQVTGQQQKTFVQ</sequence>
<dbReference type="Proteomes" id="UP001497623">
    <property type="component" value="Unassembled WGS sequence"/>
</dbReference>
<dbReference type="AlphaFoldDB" id="A0AAV2PNB6"/>
<evidence type="ECO:0000313" key="1">
    <source>
        <dbReference type="EMBL" id="CAL4061991.1"/>
    </source>
</evidence>
<organism evidence="1 2">
    <name type="scientific">Meganyctiphanes norvegica</name>
    <name type="common">Northern krill</name>
    <name type="synonym">Thysanopoda norvegica</name>
    <dbReference type="NCBI Taxonomy" id="48144"/>
    <lineage>
        <taxon>Eukaryota</taxon>
        <taxon>Metazoa</taxon>
        <taxon>Ecdysozoa</taxon>
        <taxon>Arthropoda</taxon>
        <taxon>Crustacea</taxon>
        <taxon>Multicrustacea</taxon>
        <taxon>Malacostraca</taxon>
        <taxon>Eumalacostraca</taxon>
        <taxon>Eucarida</taxon>
        <taxon>Euphausiacea</taxon>
        <taxon>Euphausiidae</taxon>
        <taxon>Meganyctiphanes</taxon>
    </lineage>
</organism>
<proteinExistence type="predicted"/>
<comment type="caution">
    <text evidence="1">The sequence shown here is derived from an EMBL/GenBank/DDBJ whole genome shotgun (WGS) entry which is preliminary data.</text>
</comment>
<feature type="non-terminal residue" evidence="1">
    <location>
        <position position="1"/>
    </location>
</feature>
<evidence type="ECO:0000313" key="2">
    <source>
        <dbReference type="Proteomes" id="UP001497623"/>
    </source>
</evidence>
<feature type="non-terminal residue" evidence="1">
    <location>
        <position position="147"/>
    </location>
</feature>
<keyword evidence="2" id="KW-1185">Reference proteome</keyword>